<gene>
    <name evidence="2" type="ORF">IQ13_0148</name>
</gene>
<reference evidence="2 3" key="1">
    <citation type="journal article" date="2015" name="Stand. Genomic Sci.">
        <title>Genomic Encyclopedia of Bacterial and Archaeal Type Strains, Phase III: the genomes of soil and plant-associated and newly described type strains.</title>
        <authorList>
            <person name="Whitman W.B."/>
            <person name="Woyke T."/>
            <person name="Klenk H.P."/>
            <person name="Zhou Y."/>
            <person name="Lilburn T.G."/>
            <person name="Beck B.J."/>
            <person name="De Vos P."/>
            <person name="Vandamme P."/>
            <person name="Eisen J.A."/>
            <person name="Garrity G."/>
            <person name="Hugenholtz P."/>
            <person name="Kyrpides N.C."/>
        </authorList>
    </citation>
    <scope>NUCLEOTIDE SEQUENCE [LARGE SCALE GENOMIC DNA]</scope>
    <source>
        <strain evidence="2 3">CGMCC 1.7271</strain>
    </source>
</reference>
<protein>
    <submittedName>
        <fullName evidence="2">Putative secreted protein (Por secretion system target)</fullName>
    </submittedName>
</protein>
<dbReference type="OrthoDB" id="1491394at2"/>
<dbReference type="PANTHER" id="PTHR33683">
    <property type="entry name" value="1, PUTATIVE-RELATED"/>
    <property type="match status" value="1"/>
</dbReference>
<sequence>MKKSISFFKGSLFAIAILSTQFLFIKKTEAQCTDNTAATSYASNNGSRGAMFNITAINTITVTGFYANLYGGTTAKYEIYYKAGTYVGSETNAAAWTLGGSVTSLYAAANNVPTDIPIPLSVTIPAGETYGFYVTNTASGGLNYTSSAATNVTLVTDANLTMTGGVGKSYPFGSTYSYRLFNGTVRYYVGALNENATLSNSNAVTPVISQNGAGSTIYGDGCTKLICKVTASGAQPITGSTTAKVWIESTQPYGYVKRHYEITPATNASTATGRVTLYFSQAEFDAYNAIHSTKLPTGPTDNSGKANLLIEKRSGTSNNNTGLPNTYTSTVVTLDPVDTDIVWDATNNRWAVSIDVNGFSGFFIKTNSTTLPVSWLQVNGHVNTENKAVLTWKVDERDVFQYVVEKSSNGIQFTKLIEVNSTGTGINNYRITDQEINNQTTFYRIKQIDLNGHTTYSSIIKLYNRQNTSISIFPNPVISSMTVSVSRTDVGSTARLLDKEGRTLQQFTITQQSFTVDMSKYAAGMYILQLSSGNIQKITKD</sequence>
<dbReference type="RefSeq" id="WP_144883523.1">
    <property type="nucleotide sequence ID" value="NZ_VLLE01000002.1"/>
</dbReference>
<keyword evidence="3" id="KW-1185">Reference proteome</keyword>
<dbReference type="InterPro" id="IPR026444">
    <property type="entry name" value="Secre_tail"/>
</dbReference>
<dbReference type="EMBL" id="VLLE01000002">
    <property type="protein sequence ID" value="TWI84995.1"/>
    <property type="molecule type" value="Genomic_DNA"/>
</dbReference>
<proteinExistence type="predicted"/>
<dbReference type="InterPro" id="IPR013783">
    <property type="entry name" value="Ig-like_fold"/>
</dbReference>
<dbReference type="PANTHER" id="PTHR33683:SF46">
    <property type="entry name" value="SUSHI DOMAIN-CONTAINING PROTEIN"/>
    <property type="match status" value="1"/>
</dbReference>
<evidence type="ECO:0000313" key="2">
    <source>
        <dbReference type="EMBL" id="TWI84995.1"/>
    </source>
</evidence>
<dbReference type="NCBIfam" id="TIGR04183">
    <property type="entry name" value="Por_Secre_tail"/>
    <property type="match status" value="1"/>
</dbReference>
<evidence type="ECO:0000313" key="3">
    <source>
        <dbReference type="Proteomes" id="UP000316167"/>
    </source>
</evidence>
<name>A0A562SUM2_9BACT</name>
<accession>A0A562SUM2</accession>
<dbReference type="Gene3D" id="2.60.40.10">
    <property type="entry name" value="Immunoglobulins"/>
    <property type="match status" value="1"/>
</dbReference>
<comment type="caution">
    <text evidence="2">The sequence shown here is derived from an EMBL/GenBank/DDBJ whole genome shotgun (WGS) entry which is preliminary data.</text>
</comment>
<feature type="domain" description="Secretion system C-terminal sorting" evidence="1">
    <location>
        <begin position="472"/>
        <end position="539"/>
    </location>
</feature>
<organism evidence="2 3">
    <name type="scientific">Lacibacter cauensis</name>
    <dbReference type="NCBI Taxonomy" id="510947"/>
    <lineage>
        <taxon>Bacteria</taxon>
        <taxon>Pseudomonadati</taxon>
        <taxon>Bacteroidota</taxon>
        <taxon>Chitinophagia</taxon>
        <taxon>Chitinophagales</taxon>
        <taxon>Chitinophagaceae</taxon>
        <taxon>Lacibacter</taxon>
    </lineage>
</organism>
<dbReference type="AlphaFoldDB" id="A0A562SUM2"/>
<evidence type="ECO:0000259" key="1">
    <source>
        <dbReference type="Pfam" id="PF18962"/>
    </source>
</evidence>
<dbReference type="Proteomes" id="UP000316167">
    <property type="component" value="Unassembled WGS sequence"/>
</dbReference>
<dbReference type="Pfam" id="PF18962">
    <property type="entry name" value="Por_Secre_tail"/>
    <property type="match status" value="1"/>
</dbReference>